<proteinExistence type="inferred from homology"/>
<evidence type="ECO:0000256" key="3">
    <source>
        <dbReference type="ARBA" id="ARBA00022741"/>
    </source>
</evidence>
<dbReference type="EMBL" id="FNUJ01000019">
    <property type="protein sequence ID" value="SEF38196.1"/>
    <property type="molecule type" value="Genomic_DNA"/>
</dbReference>
<dbReference type="Gene3D" id="3.40.50.300">
    <property type="entry name" value="P-loop containing nucleotide triphosphate hydrolases"/>
    <property type="match status" value="1"/>
</dbReference>
<sequence length="302" mass="31882">MGTTAVETTRLTKRYRDVTAVDELTLRVAPGEIHALLGLNGAGKTTTIRLLLGMIRPTGGEVRLLGTPVRPGARAVWSRVGYLVESPSAYPELTVAENLAVAARLHGLRERSAVTGAIERLGLGPYAGRRARTLSLGNAQRLGLAKALLHRPDLLILDEPANGLDPAGVAEIRALLHDLAHRDGVTVLLSSHLLAEVARLAGRIGVLDQGRLVWTGATGELTARARPRLHVTTRDLAAAAAALLAAGYRPELAGDELLMAGEQAVTHPEAVAEVLVESGCPPTRLAVEGDDLESCFLRLVAP</sequence>
<dbReference type="GO" id="GO:0005524">
    <property type="term" value="F:ATP binding"/>
    <property type="evidence" value="ECO:0007669"/>
    <property type="project" value="UniProtKB-KW"/>
</dbReference>
<evidence type="ECO:0000259" key="5">
    <source>
        <dbReference type="PROSITE" id="PS50893"/>
    </source>
</evidence>
<evidence type="ECO:0000313" key="7">
    <source>
        <dbReference type="Proteomes" id="UP000198878"/>
    </source>
</evidence>
<dbReference type="PROSITE" id="PS00211">
    <property type="entry name" value="ABC_TRANSPORTER_1"/>
    <property type="match status" value="1"/>
</dbReference>
<dbReference type="SMART" id="SM00382">
    <property type="entry name" value="AAA"/>
    <property type="match status" value="1"/>
</dbReference>
<organism evidence="6 7">
    <name type="scientific">Amycolatopsis pretoriensis</name>
    <dbReference type="NCBI Taxonomy" id="218821"/>
    <lineage>
        <taxon>Bacteria</taxon>
        <taxon>Bacillati</taxon>
        <taxon>Actinomycetota</taxon>
        <taxon>Actinomycetes</taxon>
        <taxon>Pseudonocardiales</taxon>
        <taxon>Pseudonocardiaceae</taxon>
        <taxon>Amycolatopsis</taxon>
    </lineage>
</organism>
<dbReference type="STRING" id="218821.SAMN05421837_11930"/>
<comment type="similarity">
    <text evidence="1">Belongs to the ABC transporter superfamily.</text>
</comment>
<dbReference type="InterPro" id="IPR003593">
    <property type="entry name" value="AAA+_ATPase"/>
</dbReference>
<evidence type="ECO:0000313" key="6">
    <source>
        <dbReference type="EMBL" id="SEF38196.1"/>
    </source>
</evidence>
<keyword evidence="7" id="KW-1185">Reference proteome</keyword>
<dbReference type="InterPro" id="IPR003439">
    <property type="entry name" value="ABC_transporter-like_ATP-bd"/>
</dbReference>
<dbReference type="SUPFAM" id="SSF52540">
    <property type="entry name" value="P-loop containing nucleoside triphosphate hydrolases"/>
    <property type="match status" value="1"/>
</dbReference>
<evidence type="ECO:0000256" key="4">
    <source>
        <dbReference type="ARBA" id="ARBA00022840"/>
    </source>
</evidence>
<name>A0A1H5RIM6_9PSEU</name>
<dbReference type="Pfam" id="PF00005">
    <property type="entry name" value="ABC_tran"/>
    <property type="match status" value="1"/>
</dbReference>
<evidence type="ECO:0000256" key="2">
    <source>
        <dbReference type="ARBA" id="ARBA00022448"/>
    </source>
</evidence>
<dbReference type="InterPro" id="IPR017871">
    <property type="entry name" value="ABC_transporter-like_CS"/>
</dbReference>
<dbReference type="PANTHER" id="PTHR43335:SF4">
    <property type="entry name" value="ABC TRANSPORTER, ATP-BINDING PROTEIN"/>
    <property type="match status" value="1"/>
</dbReference>
<accession>A0A1H5RIM6</accession>
<keyword evidence="2" id="KW-0813">Transport</keyword>
<feature type="domain" description="ABC transporter" evidence="5">
    <location>
        <begin position="6"/>
        <end position="234"/>
    </location>
</feature>
<dbReference type="PROSITE" id="PS50893">
    <property type="entry name" value="ABC_TRANSPORTER_2"/>
    <property type="match status" value="1"/>
</dbReference>
<dbReference type="PANTHER" id="PTHR43335">
    <property type="entry name" value="ABC TRANSPORTER, ATP-BINDING PROTEIN"/>
    <property type="match status" value="1"/>
</dbReference>
<reference evidence="7" key="1">
    <citation type="submission" date="2016-10" db="EMBL/GenBank/DDBJ databases">
        <authorList>
            <person name="Varghese N."/>
            <person name="Submissions S."/>
        </authorList>
    </citation>
    <scope>NUCLEOTIDE SEQUENCE [LARGE SCALE GENOMIC DNA]</scope>
    <source>
        <strain evidence="7">DSM 44654</strain>
    </source>
</reference>
<gene>
    <name evidence="6" type="ORF">SAMN05421837_11930</name>
</gene>
<protein>
    <submittedName>
        <fullName evidence="6">ABC-2 type transport system ATP-binding protein</fullName>
    </submittedName>
</protein>
<keyword evidence="3" id="KW-0547">Nucleotide-binding</keyword>
<dbReference type="AlphaFoldDB" id="A0A1H5RIM6"/>
<dbReference type="OrthoDB" id="9804819at2"/>
<dbReference type="Proteomes" id="UP000198878">
    <property type="component" value="Unassembled WGS sequence"/>
</dbReference>
<evidence type="ECO:0000256" key="1">
    <source>
        <dbReference type="ARBA" id="ARBA00005417"/>
    </source>
</evidence>
<keyword evidence="4 6" id="KW-0067">ATP-binding</keyword>
<dbReference type="InterPro" id="IPR027417">
    <property type="entry name" value="P-loop_NTPase"/>
</dbReference>
<dbReference type="GO" id="GO:0016887">
    <property type="term" value="F:ATP hydrolysis activity"/>
    <property type="evidence" value="ECO:0007669"/>
    <property type="project" value="InterPro"/>
</dbReference>
<dbReference type="RefSeq" id="WP_086675864.1">
    <property type="nucleotide sequence ID" value="NZ_FNUJ01000019.1"/>
</dbReference>